<keyword evidence="1" id="KW-0732">Signal</keyword>
<comment type="caution">
    <text evidence="2">The sequence shown here is derived from an EMBL/GenBank/DDBJ whole genome shotgun (WGS) entry which is preliminary data.</text>
</comment>
<proteinExistence type="predicted"/>
<gene>
    <name evidence="2" type="ORF">NIES30_22890</name>
</gene>
<dbReference type="AlphaFoldDB" id="A0A1U7IZ44"/>
<dbReference type="RefSeq" id="WP_073610772.1">
    <property type="nucleotide sequence ID" value="NZ_MRCG01000024.1"/>
</dbReference>
<dbReference type="EMBL" id="MRCG01000024">
    <property type="protein sequence ID" value="OKH44299.1"/>
    <property type="molecule type" value="Genomic_DNA"/>
</dbReference>
<dbReference type="OrthoDB" id="573783at2"/>
<feature type="signal peptide" evidence="1">
    <location>
        <begin position="1"/>
        <end position="19"/>
    </location>
</feature>
<name>A0A1U7IZ44_9CYAN</name>
<reference evidence="2 3" key="1">
    <citation type="submission" date="2016-11" db="EMBL/GenBank/DDBJ databases">
        <title>Draft Genome Sequences of Nine Cyanobacterial Strains from Diverse Habitats.</title>
        <authorList>
            <person name="Zhu T."/>
            <person name="Hou S."/>
            <person name="Lu X."/>
            <person name="Hess W.R."/>
        </authorList>
    </citation>
    <scope>NUCLEOTIDE SEQUENCE [LARGE SCALE GENOMIC DNA]</scope>
    <source>
        <strain evidence="2 3">NIES-30</strain>
    </source>
</reference>
<sequence length="173" mass="18535">MKQLPSLLLVLIMVPVGLACTPVADRPQPPSSSVLSDPADNPTLPAIDRFTLDELFAQDGGGCGMTLWHREDGLRSPEYLFFNGLAQPSADAVALMKLNGEFIRFRRTAASGNEFYGQQTSQTFTSPDDAIKLHVDVTQGEPGEIESVSVTGTLQLQQNGETTEIPVLGDAGC</sequence>
<organism evidence="2 3">
    <name type="scientific">Phormidium tenue NIES-30</name>
    <dbReference type="NCBI Taxonomy" id="549789"/>
    <lineage>
        <taxon>Bacteria</taxon>
        <taxon>Bacillati</taxon>
        <taxon>Cyanobacteriota</taxon>
        <taxon>Cyanophyceae</taxon>
        <taxon>Oscillatoriophycideae</taxon>
        <taxon>Oscillatoriales</taxon>
        <taxon>Oscillatoriaceae</taxon>
        <taxon>Phormidium</taxon>
    </lineage>
</organism>
<evidence type="ECO:0000313" key="2">
    <source>
        <dbReference type="EMBL" id="OKH44299.1"/>
    </source>
</evidence>
<evidence type="ECO:0000256" key="1">
    <source>
        <dbReference type="SAM" id="SignalP"/>
    </source>
</evidence>
<feature type="chain" id="PRO_5012097903" evidence="1">
    <location>
        <begin position="20"/>
        <end position="173"/>
    </location>
</feature>
<dbReference type="Proteomes" id="UP000185557">
    <property type="component" value="Unassembled WGS sequence"/>
</dbReference>
<dbReference type="PROSITE" id="PS51257">
    <property type="entry name" value="PROKAR_LIPOPROTEIN"/>
    <property type="match status" value="1"/>
</dbReference>
<evidence type="ECO:0000313" key="3">
    <source>
        <dbReference type="Proteomes" id="UP000185557"/>
    </source>
</evidence>
<keyword evidence="3" id="KW-1185">Reference proteome</keyword>
<protein>
    <submittedName>
        <fullName evidence="2">Uncharacterized protein</fullName>
    </submittedName>
</protein>
<accession>A0A1U7IZ44</accession>